<dbReference type="AlphaFoldDB" id="A0A2T6ZL44"/>
<evidence type="ECO:0000313" key="3">
    <source>
        <dbReference type="Proteomes" id="UP000244722"/>
    </source>
</evidence>
<organism evidence="2 3">
    <name type="scientific">Tuber borchii</name>
    <name type="common">White truffle</name>
    <dbReference type="NCBI Taxonomy" id="42251"/>
    <lineage>
        <taxon>Eukaryota</taxon>
        <taxon>Fungi</taxon>
        <taxon>Dikarya</taxon>
        <taxon>Ascomycota</taxon>
        <taxon>Pezizomycotina</taxon>
        <taxon>Pezizomycetes</taxon>
        <taxon>Pezizales</taxon>
        <taxon>Tuberaceae</taxon>
        <taxon>Tuber</taxon>
    </lineage>
</organism>
<dbReference type="STRING" id="42251.A0A2T6ZL44"/>
<protein>
    <recommendedName>
        <fullName evidence="4">CUE domain-containing protein</fullName>
    </recommendedName>
</protein>
<dbReference type="EMBL" id="NESQ01000197">
    <property type="protein sequence ID" value="PUU76201.1"/>
    <property type="molecule type" value="Genomic_DNA"/>
</dbReference>
<keyword evidence="3" id="KW-1185">Reference proteome</keyword>
<reference evidence="2 3" key="1">
    <citation type="submission" date="2017-04" db="EMBL/GenBank/DDBJ databases">
        <title>Draft genome sequence of Tuber borchii Vittad., a whitish edible truffle.</title>
        <authorList>
            <consortium name="DOE Joint Genome Institute"/>
            <person name="Murat C."/>
            <person name="Kuo A."/>
            <person name="Barry K.W."/>
            <person name="Clum A."/>
            <person name="Dockter R.B."/>
            <person name="Fauchery L."/>
            <person name="Iotti M."/>
            <person name="Kohler A."/>
            <person name="Labutti K."/>
            <person name="Lindquist E.A."/>
            <person name="Lipzen A."/>
            <person name="Ohm R.A."/>
            <person name="Wang M."/>
            <person name="Grigoriev I.V."/>
            <person name="Zambonelli A."/>
            <person name="Martin F.M."/>
        </authorList>
    </citation>
    <scope>NUCLEOTIDE SEQUENCE [LARGE SCALE GENOMIC DNA]</scope>
    <source>
        <strain evidence="2 3">Tbo3840</strain>
    </source>
</reference>
<evidence type="ECO:0008006" key="4">
    <source>
        <dbReference type="Google" id="ProtNLM"/>
    </source>
</evidence>
<feature type="compositionally biased region" description="Low complexity" evidence="1">
    <location>
        <begin position="153"/>
        <end position="164"/>
    </location>
</feature>
<gene>
    <name evidence="2" type="ORF">B9Z19DRAFT_1102516</name>
</gene>
<feature type="compositionally biased region" description="Basic and acidic residues" evidence="1">
    <location>
        <begin position="168"/>
        <end position="197"/>
    </location>
</feature>
<feature type="region of interest" description="Disordered" evidence="1">
    <location>
        <begin position="147"/>
        <end position="204"/>
    </location>
</feature>
<dbReference type="Proteomes" id="UP000244722">
    <property type="component" value="Unassembled WGS sequence"/>
</dbReference>
<evidence type="ECO:0000256" key="1">
    <source>
        <dbReference type="SAM" id="MobiDB-lite"/>
    </source>
</evidence>
<evidence type="ECO:0000313" key="2">
    <source>
        <dbReference type="EMBL" id="PUU76201.1"/>
    </source>
</evidence>
<sequence>MSQSDNLGLPQVAACLLVGYFVFRWFFKSSDPSSVSPTRSPVVDQRRLQEQSLLLTGMFPQVSMAAAQAELIRNGGNIEIATEKILAAGGLPEPPAPVAAPLDSSAARTTLAATINRTAAHNTSGASSSRVGGYQDLITRYNLHGRLHEGDASSSSTLSGKGKSPQTRSDRQLAHQNKRDEMILAARRRMEEMDRKQAAAKGQA</sequence>
<comment type="caution">
    <text evidence="2">The sequence shown here is derived from an EMBL/GenBank/DDBJ whole genome shotgun (WGS) entry which is preliminary data.</text>
</comment>
<dbReference type="OrthoDB" id="3824970at2759"/>
<proteinExistence type="predicted"/>
<name>A0A2T6ZL44_TUBBO</name>
<accession>A0A2T6ZL44</accession>